<keyword evidence="9" id="KW-0902">Two-component regulatory system</keyword>
<evidence type="ECO:0000256" key="8">
    <source>
        <dbReference type="ARBA" id="ARBA00022989"/>
    </source>
</evidence>
<dbReference type="CDD" id="cd00082">
    <property type="entry name" value="HisKA"/>
    <property type="match status" value="1"/>
</dbReference>
<dbReference type="PRINTS" id="PR00344">
    <property type="entry name" value="BCTRLSENSOR"/>
</dbReference>
<feature type="transmembrane region" description="Helical" evidence="11">
    <location>
        <begin position="12"/>
        <end position="34"/>
    </location>
</feature>
<sequence length="455" mass="49657">MRLWQGRSVRTRLTVIASVVMGLMCVAASVAVLFTVRVTAQTYTTHAIVDTAERLGYAAAHERLPPVMLDEAVAGVQVIDPRGRIASTTAGIAGRPRMADFQPDGSGTQARRDECRSPAFPGRCVTVAAFRIPRRDGVWTVYAADYDVPWHVDNRLLTTLVCITSALTALTAFGMYQTVRRALAPVGAITEKLAMISSTDLSRRVPVSKFRDELRRLAEAANQTLARAELAVEQQRRFASDVSHDLRSPLTAMRAEIEGAMLHPDDADWRATGEALLDSLDRLQAMVADLLHLARLDAGATRPTLERIDLAELAARELDRRPRKVEVVREPATGVIVIGDRLSLTRLLGNLLDNGERHAESMLRVAVRVEDPDAVLEVQDDGSGIPPEYREVVFQRFTRLDQARKKDAGGSGLGLSIARQIAQAHNGTLTIEDSEVGARFVLRLPLAPSGQAAAD</sequence>
<keyword evidence="10 11" id="KW-0472">Membrane</keyword>
<keyword evidence="15" id="KW-1185">Reference proteome</keyword>
<dbReference type="CDD" id="cd06225">
    <property type="entry name" value="HAMP"/>
    <property type="match status" value="1"/>
</dbReference>
<keyword evidence="5" id="KW-0808">Transferase</keyword>
<evidence type="ECO:0000256" key="1">
    <source>
        <dbReference type="ARBA" id="ARBA00000085"/>
    </source>
</evidence>
<evidence type="ECO:0000256" key="4">
    <source>
        <dbReference type="ARBA" id="ARBA00022553"/>
    </source>
</evidence>
<dbReference type="Pfam" id="PF02518">
    <property type="entry name" value="HATPase_c"/>
    <property type="match status" value="1"/>
</dbReference>
<evidence type="ECO:0000256" key="9">
    <source>
        <dbReference type="ARBA" id="ARBA00023012"/>
    </source>
</evidence>
<dbReference type="EMBL" id="JBHMQT010000015">
    <property type="protein sequence ID" value="MFC0862694.1"/>
    <property type="molecule type" value="Genomic_DNA"/>
</dbReference>
<dbReference type="EC" id="2.7.13.3" evidence="3"/>
<evidence type="ECO:0000256" key="11">
    <source>
        <dbReference type="SAM" id="Phobius"/>
    </source>
</evidence>
<dbReference type="PROSITE" id="PS50109">
    <property type="entry name" value="HIS_KIN"/>
    <property type="match status" value="1"/>
</dbReference>
<dbReference type="SUPFAM" id="SSF47384">
    <property type="entry name" value="Homodimeric domain of signal transducing histidine kinase"/>
    <property type="match status" value="1"/>
</dbReference>
<keyword evidence="14" id="KW-0547">Nucleotide-binding</keyword>
<evidence type="ECO:0000256" key="2">
    <source>
        <dbReference type="ARBA" id="ARBA00004236"/>
    </source>
</evidence>
<protein>
    <recommendedName>
        <fullName evidence="3">histidine kinase</fullName>
        <ecNumber evidence="3">2.7.13.3</ecNumber>
    </recommendedName>
</protein>
<dbReference type="Proteomes" id="UP001589870">
    <property type="component" value="Unassembled WGS sequence"/>
</dbReference>
<organism evidence="14 15">
    <name type="scientific">Sphaerimonospora cavernae</name>
    <dbReference type="NCBI Taxonomy" id="1740611"/>
    <lineage>
        <taxon>Bacteria</taxon>
        <taxon>Bacillati</taxon>
        <taxon>Actinomycetota</taxon>
        <taxon>Actinomycetes</taxon>
        <taxon>Streptosporangiales</taxon>
        <taxon>Streptosporangiaceae</taxon>
        <taxon>Sphaerimonospora</taxon>
    </lineage>
</organism>
<evidence type="ECO:0000256" key="7">
    <source>
        <dbReference type="ARBA" id="ARBA00022777"/>
    </source>
</evidence>
<comment type="caution">
    <text evidence="14">The sequence shown here is derived from an EMBL/GenBank/DDBJ whole genome shotgun (WGS) entry which is preliminary data.</text>
</comment>
<dbReference type="InterPro" id="IPR050428">
    <property type="entry name" value="TCS_sensor_his_kinase"/>
</dbReference>
<dbReference type="InterPro" id="IPR003660">
    <property type="entry name" value="HAMP_dom"/>
</dbReference>
<dbReference type="SMART" id="SM00304">
    <property type="entry name" value="HAMP"/>
    <property type="match status" value="1"/>
</dbReference>
<dbReference type="PROSITE" id="PS50885">
    <property type="entry name" value="HAMP"/>
    <property type="match status" value="1"/>
</dbReference>
<feature type="domain" description="HAMP" evidence="13">
    <location>
        <begin position="180"/>
        <end position="233"/>
    </location>
</feature>
<name>A0ABV6U3W3_9ACTN</name>
<dbReference type="InterPro" id="IPR003661">
    <property type="entry name" value="HisK_dim/P_dom"/>
</dbReference>
<dbReference type="InterPro" id="IPR005467">
    <property type="entry name" value="His_kinase_dom"/>
</dbReference>
<dbReference type="Gene3D" id="1.10.287.130">
    <property type="match status" value="1"/>
</dbReference>
<evidence type="ECO:0000313" key="14">
    <source>
        <dbReference type="EMBL" id="MFC0862694.1"/>
    </source>
</evidence>
<dbReference type="PANTHER" id="PTHR45436">
    <property type="entry name" value="SENSOR HISTIDINE KINASE YKOH"/>
    <property type="match status" value="1"/>
</dbReference>
<evidence type="ECO:0000256" key="5">
    <source>
        <dbReference type="ARBA" id="ARBA00022679"/>
    </source>
</evidence>
<dbReference type="SMART" id="SM00387">
    <property type="entry name" value="HATPase_c"/>
    <property type="match status" value="1"/>
</dbReference>
<dbReference type="CDD" id="cd00075">
    <property type="entry name" value="HATPase"/>
    <property type="match status" value="1"/>
</dbReference>
<comment type="catalytic activity">
    <reaction evidence="1">
        <text>ATP + protein L-histidine = ADP + protein N-phospho-L-histidine.</text>
        <dbReference type="EC" id="2.7.13.3"/>
    </reaction>
</comment>
<dbReference type="SUPFAM" id="SSF55874">
    <property type="entry name" value="ATPase domain of HSP90 chaperone/DNA topoisomerase II/histidine kinase"/>
    <property type="match status" value="1"/>
</dbReference>
<dbReference type="Pfam" id="PF00512">
    <property type="entry name" value="HisKA"/>
    <property type="match status" value="1"/>
</dbReference>
<proteinExistence type="predicted"/>
<dbReference type="InterPro" id="IPR003594">
    <property type="entry name" value="HATPase_dom"/>
</dbReference>
<comment type="subcellular location">
    <subcellularLocation>
        <location evidence="2">Cell membrane</location>
    </subcellularLocation>
</comment>
<keyword evidence="6 11" id="KW-0812">Transmembrane</keyword>
<gene>
    <name evidence="14" type="ORF">ACFHYQ_10335</name>
</gene>
<keyword evidence="14" id="KW-0067">ATP-binding</keyword>
<dbReference type="GO" id="GO:0005524">
    <property type="term" value="F:ATP binding"/>
    <property type="evidence" value="ECO:0007669"/>
    <property type="project" value="UniProtKB-KW"/>
</dbReference>
<accession>A0ABV6U3W3</accession>
<evidence type="ECO:0000256" key="10">
    <source>
        <dbReference type="ARBA" id="ARBA00023136"/>
    </source>
</evidence>
<keyword evidence="7" id="KW-0418">Kinase</keyword>
<evidence type="ECO:0000313" key="15">
    <source>
        <dbReference type="Proteomes" id="UP001589870"/>
    </source>
</evidence>
<dbReference type="Gene3D" id="3.30.565.10">
    <property type="entry name" value="Histidine kinase-like ATPase, C-terminal domain"/>
    <property type="match status" value="1"/>
</dbReference>
<feature type="domain" description="Histidine kinase" evidence="12">
    <location>
        <begin position="241"/>
        <end position="448"/>
    </location>
</feature>
<keyword evidence="4" id="KW-0597">Phosphoprotein</keyword>
<dbReference type="RefSeq" id="WP_394300892.1">
    <property type="nucleotide sequence ID" value="NZ_JBHMQT010000015.1"/>
</dbReference>
<dbReference type="Pfam" id="PF00672">
    <property type="entry name" value="HAMP"/>
    <property type="match status" value="1"/>
</dbReference>
<keyword evidence="8 11" id="KW-1133">Transmembrane helix</keyword>
<reference evidence="14 15" key="1">
    <citation type="submission" date="2024-09" db="EMBL/GenBank/DDBJ databases">
        <authorList>
            <person name="Sun Q."/>
            <person name="Mori K."/>
        </authorList>
    </citation>
    <scope>NUCLEOTIDE SEQUENCE [LARGE SCALE GENOMIC DNA]</scope>
    <source>
        <strain evidence="14 15">TBRC 1851</strain>
    </source>
</reference>
<evidence type="ECO:0000256" key="6">
    <source>
        <dbReference type="ARBA" id="ARBA00022692"/>
    </source>
</evidence>
<dbReference type="SMART" id="SM00388">
    <property type="entry name" value="HisKA"/>
    <property type="match status" value="1"/>
</dbReference>
<dbReference type="InterPro" id="IPR036097">
    <property type="entry name" value="HisK_dim/P_sf"/>
</dbReference>
<evidence type="ECO:0000259" key="13">
    <source>
        <dbReference type="PROSITE" id="PS50885"/>
    </source>
</evidence>
<evidence type="ECO:0000259" key="12">
    <source>
        <dbReference type="PROSITE" id="PS50109"/>
    </source>
</evidence>
<evidence type="ECO:0000256" key="3">
    <source>
        <dbReference type="ARBA" id="ARBA00012438"/>
    </source>
</evidence>
<dbReference type="PANTHER" id="PTHR45436:SF5">
    <property type="entry name" value="SENSOR HISTIDINE KINASE TRCS"/>
    <property type="match status" value="1"/>
</dbReference>
<dbReference type="InterPro" id="IPR004358">
    <property type="entry name" value="Sig_transdc_His_kin-like_C"/>
</dbReference>
<dbReference type="InterPro" id="IPR036890">
    <property type="entry name" value="HATPase_C_sf"/>
</dbReference>